<evidence type="ECO:0000259" key="7">
    <source>
        <dbReference type="Pfam" id="PF00892"/>
    </source>
</evidence>
<dbReference type="InterPro" id="IPR000620">
    <property type="entry name" value="EamA_dom"/>
</dbReference>
<keyword evidence="5 6" id="KW-0472">Membrane</keyword>
<organism evidence="8 9">
    <name type="scientific">Halovibrio salipaludis</name>
    <dbReference type="NCBI Taxonomy" id="2032626"/>
    <lineage>
        <taxon>Bacteria</taxon>
        <taxon>Pseudomonadati</taxon>
        <taxon>Pseudomonadota</taxon>
        <taxon>Gammaproteobacteria</taxon>
        <taxon>Oceanospirillales</taxon>
        <taxon>Halomonadaceae</taxon>
        <taxon>Halovibrio</taxon>
    </lineage>
</organism>
<dbReference type="PANTHER" id="PTHR32322:SF2">
    <property type="entry name" value="EAMA DOMAIN-CONTAINING PROTEIN"/>
    <property type="match status" value="1"/>
</dbReference>
<comment type="similarity">
    <text evidence="2">Belongs to the EamA transporter family.</text>
</comment>
<proteinExistence type="inferred from homology"/>
<dbReference type="GO" id="GO:0016020">
    <property type="term" value="C:membrane"/>
    <property type="evidence" value="ECO:0007669"/>
    <property type="project" value="UniProtKB-SubCell"/>
</dbReference>
<reference evidence="8 9" key="1">
    <citation type="submission" date="2017-08" db="EMBL/GenBank/DDBJ databases">
        <title>Halovibrio sewagensis sp. nov., isolated from wastewater of high salinity.</title>
        <authorList>
            <person name="Dong X."/>
            <person name="Zhang G."/>
        </authorList>
    </citation>
    <scope>NUCLEOTIDE SEQUENCE [LARGE SCALE GENOMIC DNA]</scope>
    <source>
        <strain evidence="8 9">YL5-2</strain>
    </source>
</reference>
<accession>A0A2A2F9S1</accession>
<comment type="subcellular location">
    <subcellularLocation>
        <location evidence="1">Membrane</location>
        <topology evidence="1">Multi-pass membrane protein</topology>
    </subcellularLocation>
</comment>
<dbReference type="EMBL" id="NSKD01000002">
    <property type="protein sequence ID" value="PAU81427.1"/>
    <property type="molecule type" value="Genomic_DNA"/>
</dbReference>
<evidence type="ECO:0000256" key="5">
    <source>
        <dbReference type="ARBA" id="ARBA00023136"/>
    </source>
</evidence>
<name>A0A2A2F9S1_9GAMM</name>
<sequence>MPLRQPLFQAGRKEQVLVGRIRAERRSHRASCKRRISGYYARRRFLPRRLLGGMFLGGGKVSPGLATVLANTQPLIAAALAMVFLSERFTPRIGTGLFLGFAGVVVMSLPSLSGPNPLASTEGLLWITLGAVGTAAGNVLLKIWAGRADVLMVTGLQLLIGAVALAASAQVFGEGREIAWTFQFLVSLGGLAVFGTALVSALWYHLLSRASLNRLNTFNFLTPAFGLLMGGLFFEERLGLIQTIGILITLLSIQLVATNPSRPEEHGW</sequence>
<evidence type="ECO:0000256" key="6">
    <source>
        <dbReference type="SAM" id="Phobius"/>
    </source>
</evidence>
<feature type="domain" description="EamA" evidence="7">
    <location>
        <begin position="123"/>
        <end position="257"/>
    </location>
</feature>
<evidence type="ECO:0000256" key="2">
    <source>
        <dbReference type="ARBA" id="ARBA00007362"/>
    </source>
</evidence>
<feature type="transmembrane region" description="Helical" evidence="6">
    <location>
        <begin position="240"/>
        <end position="257"/>
    </location>
</feature>
<feature type="transmembrane region" description="Helical" evidence="6">
    <location>
        <begin position="150"/>
        <end position="172"/>
    </location>
</feature>
<feature type="transmembrane region" description="Helical" evidence="6">
    <location>
        <begin position="93"/>
        <end position="112"/>
    </location>
</feature>
<gene>
    <name evidence="8" type="ORF">CK501_04815</name>
</gene>
<dbReference type="PANTHER" id="PTHR32322">
    <property type="entry name" value="INNER MEMBRANE TRANSPORTER"/>
    <property type="match status" value="1"/>
</dbReference>
<evidence type="ECO:0000256" key="4">
    <source>
        <dbReference type="ARBA" id="ARBA00022989"/>
    </source>
</evidence>
<evidence type="ECO:0000313" key="8">
    <source>
        <dbReference type="EMBL" id="PAU81427.1"/>
    </source>
</evidence>
<dbReference type="InterPro" id="IPR050638">
    <property type="entry name" value="AA-Vitamin_Transporters"/>
</dbReference>
<evidence type="ECO:0000313" key="9">
    <source>
        <dbReference type="Proteomes" id="UP000218896"/>
    </source>
</evidence>
<evidence type="ECO:0000256" key="3">
    <source>
        <dbReference type="ARBA" id="ARBA00022692"/>
    </source>
</evidence>
<feature type="transmembrane region" description="Helical" evidence="6">
    <location>
        <begin position="216"/>
        <end position="234"/>
    </location>
</feature>
<evidence type="ECO:0000256" key="1">
    <source>
        <dbReference type="ARBA" id="ARBA00004141"/>
    </source>
</evidence>
<feature type="transmembrane region" description="Helical" evidence="6">
    <location>
        <begin position="64"/>
        <end position="86"/>
    </location>
</feature>
<keyword evidence="3 6" id="KW-0812">Transmembrane</keyword>
<dbReference type="Proteomes" id="UP000218896">
    <property type="component" value="Unassembled WGS sequence"/>
</dbReference>
<feature type="transmembrane region" description="Helical" evidence="6">
    <location>
        <begin position="178"/>
        <end position="204"/>
    </location>
</feature>
<dbReference type="Pfam" id="PF00892">
    <property type="entry name" value="EamA"/>
    <property type="match status" value="2"/>
</dbReference>
<keyword evidence="9" id="KW-1185">Reference proteome</keyword>
<dbReference type="InterPro" id="IPR037185">
    <property type="entry name" value="EmrE-like"/>
</dbReference>
<keyword evidence="4 6" id="KW-1133">Transmembrane helix</keyword>
<dbReference type="SUPFAM" id="SSF103481">
    <property type="entry name" value="Multidrug resistance efflux transporter EmrE"/>
    <property type="match status" value="2"/>
</dbReference>
<feature type="domain" description="EamA" evidence="7">
    <location>
        <begin position="55"/>
        <end position="108"/>
    </location>
</feature>
<comment type="caution">
    <text evidence="8">The sequence shown here is derived from an EMBL/GenBank/DDBJ whole genome shotgun (WGS) entry which is preliminary data.</text>
</comment>
<protein>
    <submittedName>
        <fullName evidence="8">EamA family transporter</fullName>
    </submittedName>
</protein>
<feature type="transmembrane region" description="Helical" evidence="6">
    <location>
        <begin position="124"/>
        <end position="143"/>
    </location>
</feature>
<dbReference type="AlphaFoldDB" id="A0A2A2F9S1"/>
<dbReference type="OrthoDB" id="5430053at2"/>